<reference evidence="2 3" key="1">
    <citation type="submission" date="2016-10" db="EMBL/GenBank/DDBJ databases">
        <title>Search of new enzymes for the oxidation of sulfur compounds.</title>
        <authorList>
            <person name="Novo A."/>
            <person name="Moreira I.S."/>
            <person name="Castro P.M."/>
        </authorList>
    </citation>
    <scope>NUCLEOTIDE SEQUENCE [LARGE SCALE GENOMIC DNA]</scope>
    <source>
        <strain evidence="2 3">A9</strain>
    </source>
</reference>
<name>A0AA94ER20_9PSED</name>
<keyword evidence="1" id="KW-0812">Transmembrane</keyword>
<accession>A0AA94ER20</accession>
<protein>
    <submittedName>
        <fullName evidence="2">Uncharacterized protein</fullName>
    </submittedName>
</protein>
<dbReference type="RefSeq" id="WP_127648836.1">
    <property type="nucleotide sequence ID" value="NZ_MKWS01000005.1"/>
</dbReference>
<sequence>MEIDWGSVADWASAFGSVSAALVALYLAKSSQRVNLTAFCGIRIIVGGGFATEKLASIMVTNTGDRPFKISSITIRHGVIKKQHGFIKIGAPTEHCESLLRLLNDGDQAHFGFPLEDVNNWVSAMARDCRTDLDIATIRLTIHCSNGQSLKFKPEKPLLDFIRAKMRMLQNIDVKIV</sequence>
<gene>
    <name evidence="2" type="ORF">A9HBioS_1993</name>
</gene>
<comment type="caution">
    <text evidence="2">The sequence shown here is derived from an EMBL/GenBank/DDBJ whole genome shotgun (WGS) entry which is preliminary data.</text>
</comment>
<proteinExistence type="predicted"/>
<dbReference type="AlphaFoldDB" id="A0AA94ER20"/>
<evidence type="ECO:0000313" key="3">
    <source>
        <dbReference type="Proteomes" id="UP000288002"/>
    </source>
</evidence>
<organism evidence="2 3">
    <name type="scientific">Pseudomonas koreensis</name>
    <dbReference type="NCBI Taxonomy" id="198620"/>
    <lineage>
        <taxon>Bacteria</taxon>
        <taxon>Pseudomonadati</taxon>
        <taxon>Pseudomonadota</taxon>
        <taxon>Gammaproteobacteria</taxon>
        <taxon>Pseudomonadales</taxon>
        <taxon>Pseudomonadaceae</taxon>
        <taxon>Pseudomonas</taxon>
    </lineage>
</organism>
<evidence type="ECO:0000313" key="2">
    <source>
        <dbReference type="EMBL" id="RVD78148.1"/>
    </source>
</evidence>
<evidence type="ECO:0000256" key="1">
    <source>
        <dbReference type="SAM" id="Phobius"/>
    </source>
</evidence>
<keyword evidence="1" id="KW-0472">Membrane</keyword>
<dbReference type="EMBL" id="MKWS01000005">
    <property type="protein sequence ID" value="RVD78148.1"/>
    <property type="molecule type" value="Genomic_DNA"/>
</dbReference>
<dbReference type="Proteomes" id="UP000288002">
    <property type="component" value="Unassembled WGS sequence"/>
</dbReference>
<feature type="transmembrane region" description="Helical" evidence="1">
    <location>
        <begin position="12"/>
        <end position="28"/>
    </location>
</feature>
<keyword evidence="1" id="KW-1133">Transmembrane helix</keyword>